<gene>
    <name evidence="4" type="ORF">RU08_26030</name>
</gene>
<keyword evidence="2" id="KW-1003">Cell membrane</keyword>
<keyword evidence="3" id="KW-0472">Membrane</keyword>
<dbReference type="Proteomes" id="UP000032068">
    <property type="component" value="Unassembled WGS sequence"/>
</dbReference>
<name>A0A0D0JS92_9PSED</name>
<evidence type="ECO:0000256" key="3">
    <source>
        <dbReference type="ARBA" id="ARBA00023136"/>
    </source>
</evidence>
<comment type="caution">
    <text evidence="4">The sequence shown here is derived from an EMBL/GenBank/DDBJ whole genome shotgun (WGS) entry which is preliminary data.</text>
</comment>
<proteinExistence type="predicted"/>
<dbReference type="EMBL" id="JXQW01000124">
    <property type="protein sequence ID" value="KIP87925.1"/>
    <property type="molecule type" value="Genomic_DNA"/>
</dbReference>
<evidence type="ECO:0000256" key="1">
    <source>
        <dbReference type="ARBA" id="ARBA00004236"/>
    </source>
</evidence>
<dbReference type="InterPro" id="IPR009722">
    <property type="entry name" value="YjiK/CarP"/>
</dbReference>
<dbReference type="SUPFAM" id="SSF50956">
    <property type="entry name" value="Thermostable phytase (3-phytase)"/>
    <property type="match status" value="1"/>
</dbReference>
<protein>
    <submittedName>
        <fullName evidence="4">DNA-binding protein</fullName>
    </submittedName>
</protein>
<dbReference type="GO" id="GO:0005886">
    <property type="term" value="C:plasma membrane"/>
    <property type="evidence" value="ECO:0007669"/>
    <property type="project" value="UniProtKB-SubCell"/>
</dbReference>
<sequence length="311" mass="34921">MISAAKRAFSRLPVLRPWAWLLLLILLVAGYQMRALHLDDRLYYWLTTPAISQWAPNSLLSHRYKVQIDAKVVGGVSDNLSALSYDDQRDQLWAVLNNPEELLAMSKDGEVLARYPLSGFSDVEGVTYLGDGMLLLAEEREHALVVVPVPERAGALFREDYRALTLGIQRDGNQGFEGVGYDRARDRLFVVKEHSPMKLYEIRGFKSSVKGNFGLEIIDHDDWIRDSVFASDLSSVHFDEHTGNLALLSDESKRIMELDGESGELIGFRTLDSDFAGLGKAVPQGEGMTFDDQGNLYIVSEPNLFYRFGRG</sequence>
<dbReference type="CDD" id="cd09971">
    <property type="entry name" value="SdiA-regulated"/>
    <property type="match status" value="1"/>
</dbReference>
<dbReference type="OrthoDB" id="6080098at2"/>
<dbReference type="AlphaFoldDB" id="A0A0D0JS92"/>
<organism evidence="4 5">
    <name type="scientific">Pseudomonas fulva</name>
    <dbReference type="NCBI Taxonomy" id="47880"/>
    <lineage>
        <taxon>Bacteria</taxon>
        <taxon>Pseudomonadati</taxon>
        <taxon>Pseudomonadota</taxon>
        <taxon>Gammaproteobacteria</taxon>
        <taxon>Pseudomonadales</taxon>
        <taxon>Pseudomonadaceae</taxon>
        <taxon>Pseudomonas</taxon>
    </lineage>
</organism>
<keyword evidence="4" id="KW-0238">DNA-binding</keyword>
<dbReference type="RefSeq" id="WP_042556790.1">
    <property type="nucleotide sequence ID" value="NZ_JXQW01000124.1"/>
</dbReference>
<evidence type="ECO:0000313" key="4">
    <source>
        <dbReference type="EMBL" id="KIP87925.1"/>
    </source>
</evidence>
<comment type="subcellular location">
    <subcellularLocation>
        <location evidence="1">Cell membrane</location>
    </subcellularLocation>
</comment>
<reference evidence="4 5" key="1">
    <citation type="submission" date="2014-12" db="EMBL/GenBank/DDBJ databases">
        <title>16Stimator: statistical estimation of ribosomal gene copy numbers from draft genome assemblies.</title>
        <authorList>
            <person name="Perisin M.A."/>
            <person name="Vetter M."/>
            <person name="Gilbert J.A."/>
            <person name="Bergelson J."/>
        </authorList>
    </citation>
    <scope>NUCLEOTIDE SEQUENCE [LARGE SCALE GENOMIC DNA]</scope>
    <source>
        <strain evidence="4 5">MEJ086</strain>
    </source>
</reference>
<dbReference type="GO" id="GO:0003677">
    <property type="term" value="F:DNA binding"/>
    <property type="evidence" value="ECO:0007669"/>
    <property type="project" value="UniProtKB-KW"/>
</dbReference>
<evidence type="ECO:0000256" key="2">
    <source>
        <dbReference type="ARBA" id="ARBA00022475"/>
    </source>
</evidence>
<evidence type="ECO:0000313" key="5">
    <source>
        <dbReference type="Proteomes" id="UP000032068"/>
    </source>
</evidence>
<dbReference type="Pfam" id="PF06977">
    <property type="entry name" value="SdiA-regulated"/>
    <property type="match status" value="1"/>
</dbReference>
<accession>A0A0D0JS92</accession>